<reference evidence="9 10" key="1">
    <citation type="submission" date="2021-08" db="EMBL/GenBank/DDBJ databases">
        <title>Collinsella faecalis sp. nov. isolated from swine faeces.</title>
        <authorList>
            <person name="Oh B.S."/>
            <person name="Lee J.H."/>
        </authorList>
    </citation>
    <scope>NUCLEOTIDE SEQUENCE [LARGE SCALE GENOMIC DNA]</scope>
    <source>
        <strain evidence="9 10">AGMB00827</strain>
    </source>
</reference>
<keyword evidence="3" id="KW-0547">Nucleotide-binding</keyword>
<comment type="subcellular location">
    <subcellularLocation>
        <location evidence="1">Cell membrane</location>
        <topology evidence="1">Multi-pass membrane protein</topology>
    </subcellularLocation>
</comment>
<dbReference type="PANTHER" id="PTHR43394:SF1">
    <property type="entry name" value="ATP-BINDING CASSETTE SUB-FAMILY B MEMBER 10, MITOCHONDRIAL"/>
    <property type="match status" value="1"/>
</dbReference>
<evidence type="ECO:0000256" key="6">
    <source>
        <dbReference type="ARBA" id="ARBA00023136"/>
    </source>
</evidence>
<dbReference type="InterPro" id="IPR003439">
    <property type="entry name" value="ABC_transporter-like_ATP-bd"/>
</dbReference>
<keyword evidence="4 9" id="KW-0067">ATP-binding</keyword>
<keyword evidence="10" id="KW-1185">Reference proteome</keyword>
<dbReference type="PANTHER" id="PTHR43394">
    <property type="entry name" value="ATP-DEPENDENT PERMEASE MDL1, MITOCHONDRIAL"/>
    <property type="match status" value="1"/>
</dbReference>
<feature type="region of interest" description="Disordered" evidence="7">
    <location>
        <begin position="119"/>
        <end position="140"/>
    </location>
</feature>
<evidence type="ECO:0000256" key="1">
    <source>
        <dbReference type="ARBA" id="ARBA00004651"/>
    </source>
</evidence>
<feature type="compositionally biased region" description="Polar residues" evidence="7">
    <location>
        <begin position="68"/>
        <end position="81"/>
    </location>
</feature>
<keyword evidence="6" id="KW-0472">Membrane</keyword>
<name>A0ABS7MKW8_9ACTN</name>
<keyword evidence="2" id="KW-0812">Transmembrane</keyword>
<dbReference type="InterPro" id="IPR003593">
    <property type="entry name" value="AAA+_ATPase"/>
</dbReference>
<feature type="compositionally biased region" description="Basic and acidic residues" evidence="7">
    <location>
        <begin position="58"/>
        <end position="67"/>
    </location>
</feature>
<dbReference type="InterPro" id="IPR027417">
    <property type="entry name" value="P-loop_NTPase"/>
</dbReference>
<dbReference type="InterPro" id="IPR036640">
    <property type="entry name" value="ABC1_TM_sf"/>
</dbReference>
<dbReference type="PROSITE" id="PS00211">
    <property type="entry name" value="ABC_TRANSPORTER_1"/>
    <property type="match status" value="1"/>
</dbReference>
<comment type="caution">
    <text evidence="9">The sequence shown here is derived from an EMBL/GenBank/DDBJ whole genome shotgun (WGS) entry which is preliminary data.</text>
</comment>
<dbReference type="Proteomes" id="UP000700908">
    <property type="component" value="Unassembled WGS sequence"/>
</dbReference>
<dbReference type="Pfam" id="PF00005">
    <property type="entry name" value="ABC_tran"/>
    <property type="match status" value="1"/>
</dbReference>
<gene>
    <name evidence="9" type="ORF">K6V98_05040</name>
</gene>
<evidence type="ECO:0000256" key="5">
    <source>
        <dbReference type="ARBA" id="ARBA00022989"/>
    </source>
</evidence>
<dbReference type="Gene3D" id="3.40.50.300">
    <property type="entry name" value="P-loop containing nucleotide triphosphate hydrolases"/>
    <property type="match status" value="1"/>
</dbReference>
<evidence type="ECO:0000256" key="7">
    <source>
        <dbReference type="SAM" id="MobiDB-lite"/>
    </source>
</evidence>
<protein>
    <submittedName>
        <fullName evidence="9">ABC transporter ATP-binding protein</fullName>
    </submittedName>
</protein>
<dbReference type="PROSITE" id="PS50893">
    <property type="entry name" value="ABC_TRANSPORTER_2"/>
    <property type="match status" value="1"/>
</dbReference>
<feature type="domain" description="ABC transporter" evidence="8">
    <location>
        <begin position="150"/>
        <end position="392"/>
    </location>
</feature>
<feature type="region of interest" description="Disordered" evidence="7">
    <location>
        <begin position="58"/>
        <end position="86"/>
    </location>
</feature>
<evidence type="ECO:0000256" key="4">
    <source>
        <dbReference type="ARBA" id="ARBA00022840"/>
    </source>
</evidence>
<dbReference type="InterPro" id="IPR039421">
    <property type="entry name" value="Type_1_exporter"/>
</dbReference>
<keyword evidence="5" id="KW-1133">Transmembrane helix</keyword>
<dbReference type="InterPro" id="IPR017871">
    <property type="entry name" value="ABC_transporter-like_CS"/>
</dbReference>
<dbReference type="SUPFAM" id="SSF52540">
    <property type="entry name" value="P-loop containing nucleoside triphosphate hydrolases"/>
    <property type="match status" value="1"/>
</dbReference>
<accession>A0ABS7MKW8</accession>
<proteinExistence type="predicted"/>
<evidence type="ECO:0000256" key="3">
    <source>
        <dbReference type="ARBA" id="ARBA00022741"/>
    </source>
</evidence>
<evidence type="ECO:0000313" key="10">
    <source>
        <dbReference type="Proteomes" id="UP000700908"/>
    </source>
</evidence>
<evidence type="ECO:0000259" key="8">
    <source>
        <dbReference type="PROSITE" id="PS50893"/>
    </source>
</evidence>
<organism evidence="9 10">
    <name type="scientific">Collinsella ureilytica</name>
    <dbReference type="NCBI Taxonomy" id="2869515"/>
    <lineage>
        <taxon>Bacteria</taxon>
        <taxon>Bacillati</taxon>
        <taxon>Actinomycetota</taxon>
        <taxon>Coriobacteriia</taxon>
        <taxon>Coriobacteriales</taxon>
        <taxon>Coriobacteriaceae</taxon>
        <taxon>Collinsella</taxon>
    </lineage>
</organism>
<dbReference type="GO" id="GO:0005524">
    <property type="term" value="F:ATP binding"/>
    <property type="evidence" value="ECO:0007669"/>
    <property type="project" value="UniProtKB-KW"/>
</dbReference>
<dbReference type="SMART" id="SM00382">
    <property type="entry name" value="AAA"/>
    <property type="match status" value="1"/>
</dbReference>
<dbReference type="EMBL" id="JAIMFO010000006">
    <property type="protein sequence ID" value="MBY4797721.1"/>
    <property type="molecule type" value="Genomic_DNA"/>
</dbReference>
<dbReference type="Gene3D" id="1.20.1560.10">
    <property type="entry name" value="ABC transporter type 1, transmembrane domain"/>
    <property type="match status" value="1"/>
</dbReference>
<evidence type="ECO:0000313" key="9">
    <source>
        <dbReference type="EMBL" id="MBY4797721.1"/>
    </source>
</evidence>
<evidence type="ECO:0000256" key="2">
    <source>
        <dbReference type="ARBA" id="ARBA00022692"/>
    </source>
</evidence>
<sequence length="406" mass="42672">MTQTLLSIVYVANLVIVFTRASASATRVVEVLDCEPSIVSPVNGVDVGEATGEIELTAARDIERGSESDQATKGNASTQDTVPAERVAPVSDAVSVEHVEPAQRTVSVASSAARQVAPSAARQVAPHAAPQAAPPAEHFAAASEQLAPALRFSHVSFSFGQASTPALDDISLELAQGQTLGIIGGTGSGKSLLVSLLPRLYDVDSGSVEVLGADVHTWNLQALRRAIGLVPQGSSLISGTIRSNLLWRDAQATDDELWNVLETAQAAEFVQKLPLGLDAPVEAGGRNFSGGQRQRLTIARALVGRPRMLILDDAASALDLKTDAELRRAIHHRTGQAAVAGEPLSTVIVSQRVSSVREANLICVMRRGRTVGLGTHDELLATCEVYREICSSQGIALPEPSERGEA</sequence>